<dbReference type="InterPro" id="IPR013762">
    <property type="entry name" value="Integrase-like_cat_sf"/>
</dbReference>
<evidence type="ECO:0000256" key="2">
    <source>
        <dbReference type="ARBA" id="ARBA00022908"/>
    </source>
</evidence>
<dbReference type="InterPro" id="IPR050090">
    <property type="entry name" value="Tyrosine_recombinase_XerCD"/>
</dbReference>
<protein>
    <submittedName>
        <fullName evidence="6">Site-specific integrase</fullName>
    </submittedName>
</protein>
<dbReference type="InterPro" id="IPR002104">
    <property type="entry name" value="Integrase_catalytic"/>
</dbReference>
<keyword evidence="2" id="KW-0229">DNA integration</keyword>
<keyword evidence="4" id="KW-0233">DNA recombination</keyword>
<evidence type="ECO:0000256" key="4">
    <source>
        <dbReference type="ARBA" id="ARBA00023172"/>
    </source>
</evidence>
<keyword evidence="7" id="KW-1185">Reference proteome</keyword>
<dbReference type="Proteomes" id="UP000293863">
    <property type="component" value="Unassembled WGS sequence"/>
</dbReference>
<keyword evidence="3" id="KW-0238">DNA-binding</keyword>
<dbReference type="InterPro" id="IPR011010">
    <property type="entry name" value="DNA_brk_join_enz"/>
</dbReference>
<dbReference type="EMBL" id="SGSQ01000036">
    <property type="protein sequence ID" value="RZG43312.1"/>
    <property type="molecule type" value="Genomic_DNA"/>
</dbReference>
<dbReference type="RefSeq" id="WP_130168942.1">
    <property type="nucleotide sequence ID" value="NZ_SGSQ01000036.1"/>
</dbReference>
<evidence type="ECO:0000313" key="7">
    <source>
        <dbReference type="Proteomes" id="UP000293863"/>
    </source>
</evidence>
<feature type="domain" description="Tyr recombinase" evidence="5">
    <location>
        <begin position="528"/>
        <end position="722"/>
    </location>
</feature>
<dbReference type="GO" id="GO:0006310">
    <property type="term" value="P:DNA recombination"/>
    <property type="evidence" value="ECO:0007669"/>
    <property type="project" value="UniProtKB-KW"/>
</dbReference>
<sequence>MSLLNKKNQKKRYAEERRQLQRNELEKTLRADAEQELQQFFDEQKFSNEDLIQAFPAIYEFIKRKAPNLAWKKYAHEFFRTYIKDLNKHNSLDLPLPYLTFEMKRDEPIFTLDWIQAGHEIDIIIEKLWGYWIIVRDSSTFSDDEIIANILLCSMLYGGLSQTATLNALLEHLKNPAKIQKICNLNIIFLEPLSSSYGDLFVDEKTIRKSRNFIPDQLTRLWLIHFNIRSIRKINLDIDGYLQLIFQKIKYPYTNKTFKFLRDYSNFNWLQLKKSDVDPALSQCLLEKTLTCGLSEHEFENFALPKLKIQLSDEIERNISSTVKALPVINTSEALENVIFIHKNLLKIIRTSSTEHPIVELIIEFCLTYQAQFNEFSKRIILWLISLYRPNAGHINELATYFDFNTAKYTKSFQDNQKLADSSIYTYYTRIAEPFLTHALQYFDAEDDINDLLNKIYQQIISNTRLADEADQPEFKKSKGQTIHMLKRFHTFQQIVFQAEDFELEFIASQSRPRARIIGHTVFQVILKKLNQLLHDQLISNHHYNLLQIIYILAYRTGMRINEILGLRVKDIEGSNQLSIWIQPYGSKKQGNQHLLKTDSAERIVPAYALLKAEEYQFFSYFVVDKRLESNKNLYLFSNLNENKKLNKHIITAPLKQILNQIFKEHHYSFHSFRHTAANHLSLLLNCEFTPLVQELTDYSKNEYEKIRAELLQNQHGQNHWFVIAHLLGHIEPVETFKSYIHLSYLIAGQKLQKHHPDMSNELAKKIMGHNVTFKNLKITNDEKVFNFEKNQATLATLLLNDQTNWLQSNAADILNELSLQSQEPHDFFAYFIGTEDSKISLKRFYETLNLLEIHSDPLAVSQKMCLPEKLVNYWYENALNLAAIKSQKGNPRLFSSDSSTQLKPAMLDTAEELHAMTYFFEQLQKIARKNPIQITYVLNVFLNRVTASHTGIHYRWKDINQLEYFYSQVKDLFPAKFWHLLGQDLQIKLDTKQQPQLFKLAKASTDQHPSTQEDFPRLQLYSVKDCHALAAFKFCLHLACIGRPRTIQLNGLNDMLPAPVHKSMAVLHQQDFLETE</sequence>
<name>A0A4Q7AC24_9GAMM</name>
<dbReference type="GO" id="GO:0015074">
    <property type="term" value="P:DNA integration"/>
    <property type="evidence" value="ECO:0007669"/>
    <property type="project" value="UniProtKB-KW"/>
</dbReference>
<reference evidence="6 7" key="1">
    <citation type="submission" date="2019-02" db="EMBL/GenBank/DDBJ databases">
        <title>The Batch Genome Submission of Acinetobacter spp. strains.</title>
        <authorList>
            <person name="Qin J."/>
            <person name="Hu Y."/>
            <person name="Ye H."/>
            <person name="Wei L."/>
            <person name="Feng Y."/>
            <person name="Zong Z."/>
        </authorList>
    </citation>
    <scope>NUCLEOTIDE SEQUENCE [LARGE SCALE GENOMIC DNA]</scope>
    <source>
        <strain evidence="6 7">WCHAW060049</strain>
    </source>
</reference>
<proteinExistence type="inferred from homology"/>
<organism evidence="6 7">
    <name type="scientific">Acinetobacter wuhouensis</name>
    <dbReference type="NCBI Taxonomy" id="1879050"/>
    <lineage>
        <taxon>Bacteria</taxon>
        <taxon>Pseudomonadati</taxon>
        <taxon>Pseudomonadota</taxon>
        <taxon>Gammaproteobacteria</taxon>
        <taxon>Moraxellales</taxon>
        <taxon>Moraxellaceae</taxon>
        <taxon>Acinetobacter</taxon>
    </lineage>
</organism>
<dbReference type="PANTHER" id="PTHR30349">
    <property type="entry name" value="PHAGE INTEGRASE-RELATED"/>
    <property type="match status" value="1"/>
</dbReference>
<dbReference type="PROSITE" id="PS51898">
    <property type="entry name" value="TYR_RECOMBINASE"/>
    <property type="match status" value="1"/>
</dbReference>
<evidence type="ECO:0000313" key="6">
    <source>
        <dbReference type="EMBL" id="RZG43312.1"/>
    </source>
</evidence>
<dbReference type="Pfam" id="PF00589">
    <property type="entry name" value="Phage_integrase"/>
    <property type="match status" value="1"/>
</dbReference>
<evidence type="ECO:0000256" key="1">
    <source>
        <dbReference type="ARBA" id="ARBA00008857"/>
    </source>
</evidence>
<gene>
    <name evidence="6" type="ORF">EXU28_17600</name>
</gene>
<dbReference type="AlphaFoldDB" id="A0A4Q7AC24"/>
<dbReference type="CDD" id="cd00397">
    <property type="entry name" value="DNA_BRE_C"/>
    <property type="match status" value="1"/>
</dbReference>
<dbReference type="GO" id="GO:0003677">
    <property type="term" value="F:DNA binding"/>
    <property type="evidence" value="ECO:0007669"/>
    <property type="project" value="UniProtKB-KW"/>
</dbReference>
<dbReference type="PANTHER" id="PTHR30349:SF41">
    <property type="entry name" value="INTEGRASE_RECOMBINASE PROTEIN MJ0367-RELATED"/>
    <property type="match status" value="1"/>
</dbReference>
<comment type="caution">
    <text evidence="6">The sequence shown here is derived from an EMBL/GenBank/DDBJ whole genome shotgun (WGS) entry which is preliminary data.</text>
</comment>
<evidence type="ECO:0000256" key="3">
    <source>
        <dbReference type="ARBA" id="ARBA00023125"/>
    </source>
</evidence>
<evidence type="ECO:0000259" key="5">
    <source>
        <dbReference type="PROSITE" id="PS51898"/>
    </source>
</evidence>
<comment type="similarity">
    <text evidence="1">Belongs to the 'phage' integrase family.</text>
</comment>
<accession>A0A4Q7AC24</accession>
<dbReference type="Gene3D" id="1.10.443.10">
    <property type="entry name" value="Intergrase catalytic core"/>
    <property type="match status" value="1"/>
</dbReference>
<dbReference type="SUPFAM" id="SSF56349">
    <property type="entry name" value="DNA breaking-rejoining enzymes"/>
    <property type="match status" value="1"/>
</dbReference>